<dbReference type="RefSeq" id="WP_170013764.1">
    <property type="nucleotide sequence ID" value="NZ_JABCRE010000003.1"/>
</dbReference>
<sequence length="124" mass="13384">MSGVDTRNIERDSLFLMAELRVDDIPGSYRVKVRNLSAGGMMAEGGPDVPRGAKLSIELRNIGWVHGVVAWVQDGRFGIAFASEIDPKLARAPVSSGGDLTSPRFTRPSSLFTNGADRGQVRNL</sequence>
<evidence type="ECO:0000313" key="3">
    <source>
        <dbReference type="EMBL" id="NMW32851.1"/>
    </source>
</evidence>
<name>A0A848QGS8_9SPHN</name>
<gene>
    <name evidence="3" type="ORF">HKD42_12340</name>
</gene>
<dbReference type="SUPFAM" id="SSF141371">
    <property type="entry name" value="PilZ domain-like"/>
    <property type="match status" value="1"/>
</dbReference>
<dbReference type="AlphaFoldDB" id="A0A848QGS8"/>
<accession>A0A848QGS8</accession>
<evidence type="ECO:0000256" key="1">
    <source>
        <dbReference type="SAM" id="MobiDB-lite"/>
    </source>
</evidence>
<dbReference type="Proteomes" id="UP000561181">
    <property type="component" value="Unassembled WGS sequence"/>
</dbReference>
<feature type="compositionally biased region" description="Polar residues" evidence="1">
    <location>
        <begin position="103"/>
        <end position="113"/>
    </location>
</feature>
<proteinExistence type="predicted"/>
<protein>
    <submittedName>
        <fullName evidence="3">PilZ domain-containing protein</fullName>
    </submittedName>
</protein>
<dbReference type="InterPro" id="IPR009875">
    <property type="entry name" value="PilZ_domain"/>
</dbReference>
<comment type="caution">
    <text evidence="3">The sequence shown here is derived from an EMBL/GenBank/DDBJ whole genome shotgun (WGS) entry which is preliminary data.</text>
</comment>
<keyword evidence="4" id="KW-1185">Reference proteome</keyword>
<feature type="domain" description="PilZ" evidence="2">
    <location>
        <begin position="6"/>
        <end position="89"/>
    </location>
</feature>
<feature type="region of interest" description="Disordered" evidence="1">
    <location>
        <begin position="91"/>
        <end position="124"/>
    </location>
</feature>
<evidence type="ECO:0000259" key="2">
    <source>
        <dbReference type="Pfam" id="PF07238"/>
    </source>
</evidence>
<dbReference type="GO" id="GO:0035438">
    <property type="term" value="F:cyclic-di-GMP binding"/>
    <property type="evidence" value="ECO:0007669"/>
    <property type="project" value="InterPro"/>
</dbReference>
<dbReference type="EMBL" id="JABCRE010000003">
    <property type="protein sequence ID" value="NMW32851.1"/>
    <property type="molecule type" value="Genomic_DNA"/>
</dbReference>
<organism evidence="3 4">
    <name type="scientific">Pontixanthobacter rizhaonensis</name>
    <dbReference type="NCBI Taxonomy" id="2730337"/>
    <lineage>
        <taxon>Bacteria</taxon>
        <taxon>Pseudomonadati</taxon>
        <taxon>Pseudomonadota</taxon>
        <taxon>Alphaproteobacteria</taxon>
        <taxon>Sphingomonadales</taxon>
        <taxon>Erythrobacteraceae</taxon>
        <taxon>Pontixanthobacter</taxon>
    </lineage>
</organism>
<evidence type="ECO:0000313" key="4">
    <source>
        <dbReference type="Proteomes" id="UP000561181"/>
    </source>
</evidence>
<reference evidence="3 4" key="1">
    <citation type="submission" date="2020-04" db="EMBL/GenBank/DDBJ databases">
        <authorList>
            <person name="Liu A."/>
        </authorList>
    </citation>
    <scope>NUCLEOTIDE SEQUENCE [LARGE SCALE GENOMIC DNA]</scope>
    <source>
        <strain evidence="3 4">RZ02</strain>
    </source>
</reference>
<dbReference type="Pfam" id="PF07238">
    <property type="entry name" value="PilZ"/>
    <property type="match status" value="1"/>
</dbReference>